<gene>
    <name evidence="2" type="ORF">LMG21510_03469</name>
</gene>
<feature type="compositionally biased region" description="Polar residues" evidence="1">
    <location>
        <begin position="1"/>
        <end position="16"/>
    </location>
</feature>
<name>A0ABM8XDD8_9BURK</name>
<accession>A0ABM8XDD8</accession>
<evidence type="ECO:0000313" key="2">
    <source>
        <dbReference type="EMBL" id="CAG9178049.1"/>
    </source>
</evidence>
<comment type="caution">
    <text evidence="2">The sequence shown here is derived from an EMBL/GenBank/DDBJ whole genome shotgun (WGS) entry which is preliminary data.</text>
</comment>
<dbReference type="InterPro" id="IPR021751">
    <property type="entry name" value="DUF3318"/>
</dbReference>
<sequence>MNSTDTPRDTSASLNAPPTAATDLPRSVRLTRETHLPLDVRKELLITRAALERYDCTQALHDVKDGARRITRLGTWLPRFLWAPRMDRPQSWFKLLGLAKSYPVLSSGLSLALPLLRRTPVLRWSWKLSKVGIAAGAGYWLYSTWRAAKRDRHDVPVPRSAAATVGPDPRITTPVAPVQPDTGFRDPLVR</sequence>
<dbReference type="Pfam" id="PF11780">
    <property type="entry name" value="DUF3318"/>
    <property type="match status" value="1"/>
</dbReference>
<keyword evidence="3" id="KW-1185">Reference proteome</keyword>
<feature type="region of interest" description="Disordered" evidence="1">
    <location>
        <begin position="1"/>
        <end position="23"/>
    </location>
</feature>
<dbReference type="Proteomes" id="UP000721236">
    <property type="component" value="Unassembled WGS sequence"/>
</dbReference>
<evidence type="ECO:0008006" key="4">
    <source>
        <dbReference type="Google" id="ProtNLM"/>
    </source>
</evidence>
<proteinExistence type="predicted"/>
<dbReference type="EMBL" id="CAJZAH010000003">
    <property type="protein sequence ID" value="CAG9178049.1"/>
    <property type="molecule type" value="Genomic_DNA"/>
</dbReference>
<evidence type="ECO:0000256" key="1">
    <source>
        <dbReference type="SAM" id="MobiDB-lite"/>
    </source>
</evidence>
<reference evidence="2 3" key="1">
    <citation type="submission" date="2021-08" db="EMBL/GenBank/DDBJ databases">
        <authorList>
            <person name="Peeters C."/>
        </authorList>
    </citation>
    <scope>NUCLEOTIDE SEQUENCE [LARGE SCALE GENOMIC DNA]</scope>
    <source>
        <strain evidence="2 3">LMG 21510</strain>
    </source>
</reference>
<protein>
    <recommendedName>
        <fullName evidence="4">DUF3318 domain-containing protein</fullName>
    </recommendedName>
</protein>
<dbReference type="RefSeq" id="WP_222207783.1">
    <property type="nucleotide sequence ID" value="NZ_CAJZAH010000003.1"/>
</dbReference>
<feature type="region of interest" description="Disordered" evidence="1">
    <location>
        <begin position="157"/>
        <end position="190"/>
    </location>
</feature>
<evidence type="ECO:0000313" key="3">
    <source>
        <dbReference type="Proteomes" id="UP000721236"/>
    </source>
</evidence>
<organism evidence="2 3">
    <name type="scientific">Cupriavidus respiraculi</name>
    <dbReference type="NCBI Taxonomy" id="195930"/>
    <lineage>
        <taxon>Bacteria</taxon>
        <taxon>Pseudomonadati</taxon>
        <taxon>Pseudomonadota</taxon>
        <taxon>Betaproteobacteria</taxon>
        <taxon>Burkholderiales</taxon>
        <taxon>Burkholderiaceae</taxon>
        <taxon>Cupriavidus</taxon>
    </lineage>
</organism>